<name>A0A109UZG3_9SACH</name>
<dbReference type="RefSeq" id="XP_017988386.1">
    <property type="nucleotide sequence ID" value="XM_018132897.1"/>
</dbReference>
<feature type="signal peptide" evidence="1">
    <location>
        <begin position="1"/>
        <end position="20"/>
    </location>
</feature>
<gene>
    <name evidence="2" type="ORF">AW171_hschr53340</name>
</gene>
<sequence>MRTLLCITAVSLWLITFVKAYPVAFTSDPICIAPPNKSMFSQTFQSLFRVKKLPKILQPIPPKFTGFRFHKSYSFNHRFFKARKTLKVSYCRDGILQFQIEHGLGDEIDWNMPFCIYNKAPTVGNTIKEEAILNLNEVNCFKLARRKKYAKRTFDIFLPDTWVGGIFHCNVTSDVKAKLVENMNDHLDLKQPIPEKGSLNVSGVCTRENSIPLQPLMSSDYQQYWTNYRSQSKIPLVSQIYKMQVEKIIPFFETPINIQNQGRIDWGAPLEDQFSSIFDFWRNSSKRPWYEELEVRELYTYGEDEKLAISRLKEKTKSILKPFLSFHRSLKSYMALNTNKPGFSRKALYRLQKSASQWKRNTWDRFGISDKILTMLGPEAYEATREIKELWDNLTVVRETFEYGQPQIAEQQSKYTVGCQVTDPFEENE</sequence>
<accession>A0A109UZG3</accession>
<reference evidence="2 3" key="1">
    <citation type="submission" date="2016-01" db="EMBL/GenBank/DDBJ databases">
        <title>Genome sequence of the yeast Holleya sinecauda.</title>
        <authorList>
            <person name="Dietrich F.S."/>
        </authorList>
    </citation>
    <scope>NUCLEOTIDE SEQUENCE [LARGE SCALE GENOMIC DNA]</scope>
    <source>
        <strain evidence="2 3">ATCC 58844</strain>
    </source>
</reference>
<evidence type="ECO:0000313" key="3">
    <source>
        <dbReference type="Proteomes" id="UP000243052"/>
    </source>
</evidence>
<dbReference type="Proteomes" id="UP000243052">
    <property type="component" value="Chromosome v"/>
</dbReference>
<keyword evidence="1" id="KW-0732">Signal</keyword>
<protein>
    <submittedName>
        <fullName evidence="2">HER111Wp</fullName>
    </submittedName>
</protein>
<feature type="chain" id="PRO_5007141052" evidence="1">
    <location>
        <begin position="21"/>
        <end position="429"/>
    </location>
</feature>
<organism evidence="2 3">
    <name type="scientific">Eremothecium sinecaudum</name>
    <dbReference type="NCBI Taxonomy" id="45286"/>
    <lineage>
        <taxon>Eukaryota</taxon>
        <taxon>Fungi</taxon>
        <taxon>Dikarya</taxon>
        <taxon>Ascomycota</taxon>
        <taxon>Saccharomycotina</taxon>
        <taxon>Saccharomycetes</taxon>
        <taxon>Saccharomycetales</taxon>
        <taxon>Saccharomycetaceae</taxon>
        <taxon>Eremothecium</taxon>
    </lineage>
</organism>
<proteinExistence type="predicted"/>
<dbReference type="EMBL" id="CP014245">
    <property type="protein sequence ID" value="AMD21390.1"/>
    <property type="molecule type" value="Genomic_DNA"/>
</dbReference>
<evidence type="ECO:0000256" key="1">
    <source>
        <dbReference type="SAM" id="SignalP"/>
    </source>
</evidence>
<dbReference type="OrthoDB" id="4024574at2759"/>
<keyword evidence="3" id="KW-1185">Reference proteome</keyword>
<dbReference type="GeneID" id="28724679"/>
<dbReference type="AlphaFoldDB" id="A0A109UZG3"/>
<evidence type="ECO:0000313" key="2">
    <source>
        <dbReference type="EMBL" id="AMD21390.1"/>
    </source>
</evidence>